<dbReference type="EMBL" id="LAXJ01000010">
    <property type="protein sequence ID" value="KRS12268.1"/>
    <property type="molecule type" value="Genomic_DNA"/>
</dbReference>
<dbReference type="Proteomes" id="UP000051295">
    <property type="component" value="Unassembled WGS sequence"/>
</dbReference>
<reference evidence="2 3" key="1">
    <citation type="submission" date="2015-04" db="EMBL/GenBank/DDBJ databases">
        <title>The draft genome sequence of Roseovarius sp.R12b.</title>
        <authorList>
            <person name="Li G."/>
            <person name="Lai Q."/>
            <person name="Shao Z."/>
            <person name="Yan P."/>
        </authorList>
    </citation>
    <scope>NUCLEOTIDE SEQUENCE [LARGE SCALE GENOMIC DNA]</scope>
    <source>
        <strain evidence="2 3">R12B</strain>
    </source>
</reference>
<evidence type="ECO:0000313" key="3">
    <source>
        <dbReference type="Proteomes" id="UP000051295"/>
    </source>
</evidence>
<dbReference type="AlphaFoldDB" id="A0A0T5NTX5"/>
<dbReference type="STRING" id="1641875.XM53_11495"/>
<evidence type="ECO:0000256" key="1">
    <source>
        <dbReference type="SAM" id="Phobius"/>
    </source>
</evidence>
<comment type="caution">
    <text evidence="2">The sequence shown here is derived from an EMBL/GenBank/DDBJ whole genome shotgun (WGS) entry which is preliminary data.</text>
</comment>
<organism evidence="2 3">
    <name type="scientific">Roseovarius atlanticus</name>
    <dbReference type="NCBI Taxonomy" id="1641875"/>
    <lineage>
        <taxon>Bacteria</taxon>
        <taxon>Pseudomonadati</taxon>
        <taxon>Pseudomonadota</taxon>
        <taxon>Alphaproteobacteria</taxon>
        <taxon>Rhodobacterales</taxon>
        <taxon>Roseobacteraceae</taxon>
        <taxon>Roseovarius</taxon>
    </lineage>
</organism>
<accession>A0A0T5NTX5</accession>
<dbReference type="RefSeq" id="WP_057793439.1">
    <property type="nucleotide sequence ID" value="NZ_LAXJ01000010.1"/>
</dbReference>
<proteinExistence type="predicted"/>
<evidence type="ECO:0000313" key="2">
    <source>
        <dbReference type="EMBL" id="KRS12268.1"/>
    </source>
</evidence>
<dbReference type="OrthoDB" id="193051at2"/>
<dbReference type="PATRIC" id="fig|1641875.4.peg.83"/>
<sequence length="169" mass="18043">MITKGLALAGGLCCALAASQFPEFSQQYKQRLSGAVDELAWVVERFDADAAALDLSRDAALSELARGTAMAQARSESMGQVLIRHERLSAHLEHLRTTNSVSAALIGWQYLDPELAQKTWGDFEPAVPATVAGAGFGFGGFLAGYTLIGMLLGGFGRMVRRRPEATPAE</sequence>
<gene>
    <name evidence="2" type="ORF">XM53_11495</name>
</gene>
<name>A0A0T5NTX5_9RHOB</name>
<feature type="transmembrane region" description="Helical" evidence="1">
    <location>
        <begin position="129"/>
        <end position="152"/>
    </location>
</feature>
<keyword evidence="1" id="KW-1133">Transmembrane helix</keyword>
<dbReference type="Pfam" id="PF11157">
    <property type="entry name" value="DUF2937"/>
    <property type="match status" value="1"/>
</dbReference>
<dbReference type="InterPro" id="IPR022584">
    <property type="entry name" value="DUF2937"/>
</dbReference>
<keyword evidence="1" id="KW-0472">Membrane</keyword>
<keyword evidence="1" id="KW-0812">Transmembrane</keyword>
<keyword evidence="3" id="KW-1185">Reference proteome</keyword>
<protein>
    <submittedName>
        <fullName evidence="2">Uncharacterized protein</fullName>
    </submittedName>
</protein>